<dbReference type="InterPro" id="IPR001247">
    <property type="entry name" value="ExoRNase_PH_dom1"/>
</dbReference>
<evidence type="ECO:0000256" key="4">
    <source>
        <dbReference type="ARBA" id="ARBA00022490"/>
    </source>
</evidence>
<evidence type="ECO:0000256" key="8">
    <source>
        <dbReference type="ARBA" id="ARBA00023242"/>
    </source>
</evidence>
<proteinExistence type="inferred from homology"/>
<accession>A0A2G5H798</accession>
<keyword evidence="4" id="KW-0963">Cytoplasm</keyword>
<keyword evidence="6" id="KW-0271">Exosome</keyword>
<evidence type="ECO:0000313" key="11">
    <source>
        <dbReference type="EMBL" id="PIA88416.1"/>
    </source>
</evidence>
<keyword evidence="7" id="KW-0694">RNA-binding</keyword>
<keyword evidence="14" id="KW-1185">Reference proteome</keyword>
<comment type="subcellular location">
    <subcellularLocation>
        <location evidence="2">Cytoplasm</location>
    </subcellularLocation>
    <subcellularLocation>
        <location evidence="1">Nucleus</location>
    </subcellularLocation>
</comment>
<dbReference type="PANTHER" id="PTHR11953">
    <property type="entry name" value="EXOSOME COMPLEX COMPONENT"/>
    <property type="match status" value="1"/>
</dbReference>
<feature type="domain" description="Exoribonuclease phosphorolytic" evidence="10">
    <location>
        <begin position="37"/>
        <end position="205"/>
    </location>
</feature>
<dbReference type="InterPro" id="IPR020568">
    <property type="entry name" value="Ribosomal_Su5_D2-typ_SF"/>
</dbReference>
<feature type="region of interest" description="Disordered" evidence="9">
    <location>
        <begin position="1"/>
        <end position="31"/>
    </location>
</feature>
<dbReference type="Gene3D" id="3.30.230.70">
    <property type="entry name" value="GHMP Kinase, N-terminal domain"/>
    <property type="match status" value="1"/>
</dbReference>
<dbReference type="GO" id="GO:0005730">
    <property type="term" value="C:nucleolus"/>
    <property type="evidence" value="ECO:0007669"/>
    <property type="project" value="TreeGrafter"/>
</dbReference>
<reference evidence="11 13" key="1">
    <citation type="submission" date="2015-10" db="EMBL/GenBank/DDBJ databases">
        <title>The cercosporin biosynthetic gene cluster was horizontally transferred to several fungal lineages and shown to be expanded in Cercospora beticola based on microsynteny with recipient genomes.</title>
        <authorList>
            <person name="De Jonge R."/>
            <person name="Ebert M.K."/>
            <person name="Suttle J.C."/>
            <person name="Jurick Ii W.M."/>
            <person name="Secor G.A."/>
            <person name="Thomma B.P."/>
            <person name="Van De Peer Y."/>
            <person name="Bolton M.D."/>
        </authorList>
    </citation>
    <scope>NUCLEOTIDE SEQUENCE [LARGE SCALE GENOMIC DNA]</scope>
    <source>
        <strain evidence="11 13">09-40</strain>
    </source>
</reference>
<dbReference type="Proteomes" id="UP000230605">
    <property type="component" value="Chromosome 5"/>
</dbReference>
<dbReference type="GO" id="GO:0000176">
    <property type="term" value="C:nuclear exosome (RNase complex)"/>
    <property type="evidence" value="ECO:0007669"/>
    <property type="project" value="TreeGrafter"/>
</dbReference>
<evidence type="ECO:0000256" key="3">
    <source>
        <dbReference type="ARBA" id="ARBA00006678"/>
    </source>
</evidence>
<evidence type="ECO:0000259" key="10">
    <source>
        <dbReference type="Pfam" id="PF01138"/>
    </source>
</evidence>
<dbReference type="GO" id="GO:0016075">
    <property type="term" value="P:rRNA catabolic process"/>
    <property type="evidence" value="ECO:0007669"/>
    <property type="project" value="TreeGrafter"/>
</dbReference>
<dbReference type="CDD" id="cd11371">
    <property type="entry name" value="RNase_PH_MTR3"/>
    <property type="match status" value="1"/>
</dbReference>
<sequence>MQSDRRRLNPPAGGTAPPIFEYPSHITRPSRTRQAEEHRKIFLRTGVVPSASGSAYYEISPQDVSSKSKDANALLIPLTSSLKIICTVHGPRPLPRTAAFSPNLLLTTHIKFAPFATRVRRGYIRDASERDLAQHLETALRGVIIGERWPKAGCEVVVTILEGEEDGFPEIGGEGRSGKGTGWGLMSVLAGCITVASAALCDAGIDCVDLVSGGVAALVERKPASTGNSEGNAEFVLDPAPPEEDIRAACVVGYMHSRDEISEMWMKGDAGVESEKLIDSAVKAAVLTRTVLAEAVKESAELKLKKLPEAANGAPPAAAAAAKGKGKDVTMTG</sequence>
<dbReference type="Pfam" id="PF01138">
    <property type="entry name" value="RNase_PH"/>
    <property type="match status" value="1"/>
</dbReference>
<keyword evidence="8" id="KW-0539">Nucleus</keyword>
<dbReference type="OrthoDB" id="2504340at2759"/>
<dbReference type="Proteomes" id="UP001302367">
    <property type="component" value="Chromosome 5"/>
</dbReference>
<dbReference type="SUPFAM" id="SSF54211">
    <property type="entry name" value="Ribosomal protein S5 domain 2-like"/>
    <property type="match status" value="1"/>
</dbReference>
<dbReference type="InterPro" id="IPR027408">
    <property type="entry name" value="PNPase/RNase_PH_dom_sf"/>
</dbReference>
<feature type="region of interest" description="Disordered" evidence="9">
    <location>
        <begin position="311"/>
        <end position="333"/>
    </location>
</feature>
<name>A0A2G5H798_CERBT</name>
<dbReference type="EMBL" id="LKMD01000108">
    <property type="protein sequence ID" value="PIA88416.1"/>
    <property type="molecule type" value="Genomic_DNA"/>
</dbReference>
<evidence type="ECO:0000313" key="13">
    <source>
        <dbReference type="Proteomes" id="UP000230605"/>
    </source>
</evidence>
<comment type="similarity">
    <text evidence="3">Belongs to the RNase PH family.</text>
</comment>
<dbReference type="EMBL" id="CP134188">
    <property type="protein sequence ID" value="WPB02929.1"/>
    <property type="molecule type" value="Genomic_DNA"/>
</dbReference>
<dbReference type="GO" id="GO:0071051">
    <property type="term" value="P:poly(A)-dependent snoRNA 3'-end processing"/>
    <property type="evidence" value="ECO:0007669"/>
    <property type="project" value="TreeGrafter"/>
</dbReference>
<dbReference type="InterPro" id="IPR050080">
    <property type="entry name" value="RNase_PH"/>
</dbReference>
<dbReference type="AlphaFoldDB" id="A0A2G5H798"/>
<keyword evidence="5" id="KW-0698">rRNA processing</keyword>
<evidence type="ECO:0000256" key="5">
    <source>
        <dbReference type="ARBA" id="ARBA00022552"/>
    </source>
</evidence>
<evidence type="ECO:0000256" key="2">
    <source>
        <dbReference type="ARBA" id="ARBA00004496"/>
    </source>
</evidence>
<evidence type="ECO:0000256" key="6">
    <source>
        <dbReference type="ARBA" id="ARBA00022835"/>
    </source>
</evidence>
<feature type="compositionally biased region" description="Low complexity" evidence="9">
    <location>
        <begin position="311"/>
        <end position="323"/>
    </location>
</feature>
<evidence type="ECO:0000256" key="1">
    <source>
        <dbReference type="ARBA" id="ARBA00004123"/>
    </source>
</evidence>
<evidence type="ECO:0000313" key="12">
    <source>
        <dbReference type="EMBL" id="WPB02929.1"/>
    </source>
</evidence>
<organism evidence="11 13">
    <name type="scientific">Cercospora beticola</name>
    <name type="common">Sugarbeet leaf spot fungus</name>
    <dbReference type="NCBI Taxonomy" id="122368"/>
    <lineage>
        <taxon>Eukaryota</taxon>
        <taxon>Fungi</taxon>
        <taxon>Dikarya</taxon>
        <taxon>Ascomycota</taxon>
        <taxon>Pezizomycotina</taxon>
        <taxon>Dothideomycetes</taxon>
        <taxon>Dothideomycetidae</taxon>
        <taxon>Mycosphaerellales</taxon>
        <taxon>Mycosphaerellaceae</taxon>
        <taxon>Cercospora</taxon>
    </lineage>
</organism>
<evidence type="ECO:0000313" key="14">
    <source>
        <dbReference type="Proteomes" id="UP001302367"/>
    </source>
</evidence>
<dbReference type="GO" id="GO:0034475">
    <property type="term" value="P:U4 snRNA 3'-end processing"/>
    <property type="evidence" value="ECO:0007669"/>
    <property type="project" value="TreeGrafter"/>
</dbReference>
<dbReference type="GO" id="GO:0006364">
    <property type="term" value="P:rRNA processing"/>
    <property type="evidence" value="ECO:0007669"/>
    <property type="project" value="UniProtKB-KW"/>
</dbReference>
<dbReference type="SUPFAM" id="SSF55666">
    <property type="entry name" value="Ribonuclease PH domain 2-like"/>
    <property type="match status" value="1"/>
</dbReference>
<dbReference type="GO" id="GO:0003723">
    <property type="term" value="F:RNA binding"/>
    <property type="evidence" value="ECO:0007669"/>
    <property type="project" value="UniProtKB-KW"/>
</dbReference>
<evidence type="ECO:0000256" key="7">
    <source>
        <dbReference type="ARBA" id="ARBA00022884"/>
    </source>
</evidence>
<protein>
    <submittedName>
        <fullName evidence="11">Exosome complex component MTR3</fullName>
    </submittedName>
</protein>
<dbReference type="GO" id="GO:0000177">
    <property type="term" value="C:cytoplasmic exosome (RNase complex)"/>
    <property type="evidence" value="ECO:0007669"/>
    <property type="project" value="TreeGrafter"/>
</dbReference>
<reference evidence="12 14" key="2">
    <citation type="submission" date="2023-09" db="EMBL/GenBank/DDBJ databases">
        <title>Complete-Gapless Cercospora beticola genome.</title>
        <authorList>
            <person name="Wyatt N.A."/>
            <person name="Spanner R.E."/>
            <person name="Bolton M.D."/>
        </authorList>
    </citation>
    <scope>NUCLEOTIDE SEQUENCE [LARGE SCALE GENOMIC DNA]</scope>
    <source>
        <strain evidence="12">Cb09-40</strain>
    </source>
</reference>
<gene>
    <name evidence="11" type="ORF">CB0940_07008</name>
    <name evidence="12" type="ORF">RHO25_007565</name>
</gene>
<evidence type="ECO:0000256" key="9">
    <source>
        <dbReference type="SAM" id="MobiDB-lite"/>
    </source>
</evidence>
<dbReference type="InterPro" id="IPR036345">
    <property type="entry name" value="ExoRNase_PH_dom2_sf"/>
</dbReference>
<dbReference type="PANTHER" id="PTHR11953:SF2">
    <property type="entry name" value="EXOSOME COMPLEX COMPONENT MTR3"/>
    <property type="match status" value="1"/>
</dbReference>
<dbReference type="GO" id="GO:0071028">
    <property type="term" value="P:nuclear mRNA surveillance"/>
    <property type="evidence" value="ECO:0007669"/>
    <property type="project" value="TreeGrafter"/>
</dbReference>